<dbReference type="GO" id="GO:0005739">
    <property type="term" value="C:mitochondrion"/>
    <property type="evidence" value="ECO:0007669"/>
    <property type="project" value="UniProtKB-SubCell"/>
</dbReference>
<dbReference type="InterPro" id="IPR019004">
    <property type="entry name" value="YqeY/Aim41"/>
</dbReference>
<evidence type="ECO:0000313" key="3">
    <source>
        <dbReference type="Proteomes" id="UP001161017"/>
    </source>
</evidence>
<dbReference type="PANTHER" id="PTHR28055">
    <property type="entry name" value="ALTERED INHERITANCE OF MITOCHONDRIA PROTEIN 41, MITOCHONDRIAL"/>
    <property type="match status" value="1"/>
</dbReference>
<accession>A0AA43QNS1</accession>
<organism evidence="2 3">
    <name type="scientific">Ramalina farinacea</name>
    <dbReference type="NCBI Taxonomy" id="258253"/>
    <lineage>
        <taxon>Eukaryota</taxon>
        <taxon>Fungi</taxon>
        <taxon>Dikarya</taxon>
        <taxon>Ascomycota</taxon>
        <taxon>Pezizomycotina</taxon>
        <taxon>Lecanoromycetes</taxon>
        <taxon>OSLEUM clade</taxon>
        <taxon>Lecanoromycetidae</taxon>
        <taxon>Lecanorales</taxon>
        <taxon>Lecanorineae</taxon>
        <taxon>Ramalinaceae</taxon>
        <taxon>Ramalina</taxon>
    </lineage>
</organism>
<dbReference type="PANTHER" id="PTHR28055:SF1">
    <property type="entry name" value="ALTERED INHERITANCE OF MITOCHONDRIA PROTEIN 41, MITOCHONDRIAL"/>
    <property type="match status" value="1"/>
</dbReference>
<dbReference type="Proteomes" id="UP001161017">
    <property type="component" value="Unassembled WGS sequence"/>
</dbReference>
<evidence type="ECO:0000256" key="1">
    <source>
        <dbReference type="RuleBase" id="RU365099"/>
    </source>
</evidence>
<dbReference type="GO" id="GO:0016884">
    <property type="term" value="F:carbon-nitrogen ligase activity, with glutamine as amido-N-donor"/>
    <property type="evidence" value="ECO:0007669"/>
    <property type="project" value="UniProtKB-UniRule"/>
</dbReference>
<dbReference type="AlphaFoldDB" id="A0AA43QNS1"/>
<gene>
    <name evidence="1" type="primary">AIM41</name>
    <name evidence="2" type="ORF">OHK93_008010</name>
</gene>
<dbReference type="InterPro" id="IPR003789">
    <property type="entry name" value="Asn/Gln_tRNA_amidoTrase-B-like"/>
</dbReference>
<keyword evidence="1" id="KW-0496">Mitochondrion</keyword>
<dbReference type="Pfam" id="PF09424">
    <property type="entry name" value="YqeY"/>
    <property type="match status" value="1"/>
</dbReference>
<comment type="caution">
    <text evidence="2">The sequence shown here is derived from an EMBL/GenBank/DDBJ whole genome shotgun (WGS) entry which is preliminary data.</text>
</comment>
<reference evidence="2" key="1">
    <citation type="journal article" date="2023" name="Genome Biol. Evol.">
        <title>First Whole Genome Sequence and Flow Cytometry Genome Size Data for the Lichen-Forming Fungus Ramalina farinacea (Ascomycota).</title>
        <authorList>
            <person name="Llewellyn T."/>
            <person name="Mian S."/>
            <person name="Hill R."/>
            <person name="Leitch I.J."/>
            <person name="Gaya E."/>
        </authorList>
    </citation>
    <scope>NUCLEOTIDE SEQUENCE</scope>
    <source>
        <strain evidence="2">LIQ254RAFAR</strain>
    </source>
</reference>
<dbReference type="Gene3D" id="1.10.1510.10">
    <property type="entry name" value="Uncharacterised protein YqeY/AIM41 PF09424, N-terminal domain"/>
    <property type="match status" value="1"/>
</dbReference>
<dbReference type="EMBL" id="JAPUFD010000008">
    <property type="protein sequence ID" value="MDI1488734.1"/>
    <property type="molecule type" value="Genomic_DNA"/>
</dbReference>
<comment type="subcellular location">
    <subcellularLocation>
        <location evidence="1">Mitochondrion</location>
    </subcellularLocation>
</comment>
<keyword evidence="3" id="KW-1185">Reference proteome</keyword>
<protein>
    <recommendedName>
        <fullName evidence="1">Altered inheritance of mitochondria protein 41</fullName>
    </recommendedName>
</protein>
<dbReference type="SUPFAM" id="SSF89095">
    <property type="entry name" value="GatB/YqeY motif"/>
    <property type="match status" value="1"/>
</dbReference>
<sequence>MKEKDSARQVLTSPLQPSNRKLLDVIRGLLSDFTNATKSSKQSPTDAHILQLIRKRIKSSENAAEEAQKADREDLRGKELQQVALLQSYMTDSDIMGEDDVRIAVQQVIGEMRTGSKKTDKGSVMKALVGPGGALDGQLVDKQALAKMVDGML</sequence>
<name>A0AA43QNS1_9LECA</name>
<comment type="similarity">
    <text evidence="1">Belongs to the AIM41 family.</text>
</comment>
<dbReference type="InterPro" id="IPR042184">
    <property type="entry name" value="YqeY/Aim41_N"/>
</dbReference>
<proteinExistence type="inferred from homology"/>
<evidence type="ECO:0000313" key="2">
    <source>
        <dbReference type="EMBL" id="MDI1488734.1"/>
    </source>
</evidence>